<dbReference type="AlphaFoldDB" id="A0A6C0JMP5"/>
<reference evidence="1" key="1">
    <citation type="journal article" date="2020" name="Nature">
        <title>Giant virus diversity and host interactions through global metagenomics.</title>
        <authorList>
            <person name="Schulz F."/>
            <person name="Roux S."/>
            <person name="Paez-Espino D."/>
            <person name="Jungbluth S."/>
            <person name="Walsh D.A."/>
            <person name="Denef V.J."/>
            <person name="McMahon K.D."/>
            <person name="Konstantinidis K.T."/>
            <person name="Eloe-Fadrosh E.A."/>
            <person name="Kyrpides N.C."/>
            <person name="Woyke T."/>
        </authorList>
    </citation>
    <scope>NUCLEOTIDE SEQUENCE</scope>
    <source>
        <strain evidence="1">GVMAG-M-3300027708-5</strain>
    </source>
</reference>
<accession>A0A6C0JMP5</accession>
<sequence>MAFQNIVFLWWFIFGGALVQGFGPMVPLGPLSPLKTLVSFRAVGSSIYSSILKDLVSDNSIFEAVFKSHFHPEIDAIYLGLITASLIKTAEPQTQSRLSDIKIYSDIHKKTRIILFMLSLILTKNIESAI</sequence>
<dbReference type="EMBL" id="MN740408">
    <property type="protein sequence ID" value="QHU05138.1"/>
    <property type="molecule type" value="Genomic_DNA"/>
</dbReference>
<evidence type="ECO:0000313" key="1">
    <source>
        <dbReference type="EMBL" id="QHU05138.1"/>
    </source>
</evidence>
<proteinExistence type="predicted"/>
<organism evidence="1">
    <name type="scientific">viral metagenome</name>
    <dbReference type="NCBI Taxonomy" id="1070528"/>
    <lineage>
        <taxon>unclassified sequences</taxon>
        <taxon>metagenomes</taxon>
        <taxon>organismal metagenomes</taxon>
    </lineage>
</organism>
<protein>
    <submittedName>
        <fullName evidence="1">Uncharacterized protein</fullName>
    </submittedName>
</protein>
<name>A0A6C0JMP5_9ZZZZ</name>